<dbReference type="AlphaFoldDB" id="X6MB56"/>
<comment type="similarity">
    <text evidence="1">Belongs to the eukaryotic initiation factor 4E family.</text>
</comment>
<dbReference type="Gene3D" id="3.30.760.10">
    <property type="entry name" value="RNA Cap, Translation Initiation Factor Eif4e"/>
    <property type="match status" value="1"/>
</dbReference>
<protein>
    <submittedName>
        <fullName evidence="2">Eukaryotic translation initiation factor 4E type</fullName>
    </submittedName>
</protein>
<keyword evidence="1" id="KW-0648">Protein biosynthesis</keyword>
<dbReference type="SUPFAM" id="SSF55418">
    <property type="entry name" value="eIF4e-like"/>
    <property type="match status" value="1"/>
</dbReference>
<dbReference type="EMBL" id="ASPP01023561">
    <property type="protein sequence ID" value="ETO10270.1"/>
    <property type="molecule type" value="Genomic_DNA"/>
</dbReference>
<dbReference type="OrthoDB" id="590761at2759"/>
<evidence type="ECO:0000256" key="1">
    <source>
        <dbReference type="RuleBase" id="RU004374"/>
    </source>
</evidence>
<accession>X6MB56</accession>
<dbReference type="PANTHER" id="PTHR11960">
    <property type="entry name" value="EUKARYOTIC TRANSLATION INITIATION FACTOR 4E RELATED"/>
    <property type="match status" value="1"/>
</dbReference>
<sequence>MSCRHFLKLEKRFIDKETLGFSQHVQNVVSRQKEIYNNTNTIHDFSHIQILRKNKIFIFYTKIKENKRIYLRFNISTTKNEQIVDVNGHAPEVGGGPPSFAFNIEKIMTSESLSDIKTTSTEIEKKEHPLQTPWTIHWWWLKHVEVKADTAEGWKQNVHKLGTFDTIESFWEHYVHLQRPQSMPHGFNIAVFRANLDPAWESFPTGGCWIIRVSKKERFLNRLWEELLMTVIGENFLTPELVGVVLAIRRDITNITIWNRDNVQSDVRFRIGERLKEILNLDEESTVEYKFFDQAIADRSTHKNATPYTYTVHFIWGFLERVFLNFFFFCWKFLQMSESPDIKCFSHLFSKLQKAFLCHLTQNFACVSKENKL</sequence>
<evidence type="ECO:0000313" key="2">
    <source>
        <dbReference type="EMBL" id="ETO10270.1"/>
    </source>
</evidence>
<gene>
    <name evidence="2" type="ORF">RFI_27107</name>
</gene>
<dbReference type="GO" id="GO:0003743">
    <property type="term" value="F:translation initiation factor activity"/>
    <property type="evidence" value="ECO:0007669"/>
    <property type="project" value="UniProtKB-KW"/>
</dbReference>
<keyword evidence="1 2" id="KW-0396">Initiation factor</keyword>
<dbReference type="Proteomes" id="UP000023152">
    <property type="component" value="Unassembled WGS sequence"/>
</dbReference>
<organism evidence="2 3">
    <name type="scientific">Reticulomyxa filosa</name>
    <dbReference type="NCBI Taxonomy" id="46433"/>
    <lineage>
        <taxon>Eukaryota</taxon>
        <taxon>Sar</taxon>
        <taxon>Rhizaria</taxon>
        <taxon>Retaria</taxon>
        <taxon>Foraminifera</taxon>
        <taxon>Monothalamids</taxon>
        <taxon>Reticulomyxidae</taxon>
        <taxon>Reticulomyxa</taxon>
    </lineage>
</organism>
<dbReference type="GO" id="GO:0016281">
    <property type="term" value="C:eukaryotic translation initiation factor 4F complex"/>
    <property type="evidence" value="ECO:0007669"/>
    <property type="project" value="TreeGrafter"/>
</dbReference>
<comment type="caution">
    <text evidence="2">The sequence shown here is derived from an EMBL/GenBank/DDBJ whole genome shotgun (WGS) entry which is preliminary data.</text>
</comment>
<proteinExistence type="inferred from homology"/>
<dbReference type="InterPro" id="IPR001040">
    <property type="entry name" value="TIF_eIF_4E"/>
</dbReference>
<dbReference type="GO" id="GO:0000340">
    <property type="term" value="F:RNA 7-methylguanosine cap binding"/>
    <property type="evidence" value="ECO:0007669"/>
    <property type="project" value="TreeGrafter"/>
</dbReference>
<reference evidence="2 3" key="1">
    <citation type="journal article" date="2013" name="Curr. Biol.">
        <title>The Genome of the Foraminiferan Reticulomyxa filosa.</title>
        <authorList>
            <person name="Glockner G."/>
            <person name="Hulsmann N."/>
            <person name="Schleicher M."/>
            <person name="Noegel A.A."/>
            <person name="Eichinger L."/>
            <person name="Gallinger C."/>
            <person name="Pawlowski J."/>
            <person name="Sierra R."/>
            <person name="Euteneuer U."/>
            <person name="Pillet L."/>
            <person name="Moustafa A."/>
            <person name="Platzer M."/>
            <person name="Groth M."/>
            <person name="Szafranski K."/>
            <person name="Schliwa M."/>
        </authorList>
    </citation>
    <scope>NUCLEOTIDE SEQUENCE [LARGE SCALE GENOMIC DNA]</scope>
</reference>
<evidence type="ECO:0000313" key="3">
    <source>
        <dbReference type="Proteomes" id="UP000023152"/>
    </source>
</evidence>
<dbReference type="InterPro" id="IPR023398">
    <property type="entry name" value="TIF_eIF4e-like"/>
</dbReference>
<name>X6MB56_RETFI</name>
<dbReference type="Pfam" id="PF01652">
    <property type="entry name" value="IF4E"/>
    <property type="match status" value="1"/>
</dbReference>
<keyword evidence="3" id="KW-1185">Reference proteome</keyword>
<dbReference type="PANTHER" id="PTHR11960:SF18">
    <property type="entry name" value="EUKARYOTIC TRANSLATION INITIATION FACTOR 4E HOMOLOGOUS PROTEIN, ISOFORM B"/>
    <property type="match status" value="1"/>
</dbReference>
<keyword evidence="1" id="KW-0694">RNA-binding</keyword>